<dbReference type="Proteomes" id="UP000264141">
    <property type="component" value="Unassembled WGS sequence"/>
</dbReference>
<sequence>MNRYEPLVELTRGPLVESIHFGAVAVVDGNGNLLASAGDPTLVVNLRSSAKPFQALSLVESGGAEAFGWSDRELALACASHSGTDEHVAVLRSMQAKVGVSEGDLRCGVHPPMDEATAKALRERGEQPTPNRHNCSGKHTGMLANARFHSFPIEDYLNPEHPVQRLILQTFAEMVGLAPEDVPIGIDGCSAPTFAAPLRNAAQAYALLADPSRLPEPRRSALKRIFHAMTENPDMVAGPQRFDTLLMQAAGGRIVSKGGAEGYQAMGIAPGVLGPGAPAVGVTLKISDGDLAGRAVGTAALAVLLQLGVLGEKERAALSRFDRRPLKNWRGIEVGEIRPCFSLVPVAL</sequence>
<name>A0A3D1JJC6_9CHLR</name>
<dbReference type="Pfam" id="PF06089">
    <property type="entry name" value="Asparaginase_II"/>
    <property type="match status" value="1"/>
</dbReference>
<dbReference type="EMBL" id="DPBP01000048">
    <property type="protein sequence ID" value="HCE18612.1"/>
    <property type="molecule type" value="Genomic_DNA"/>
</dbReference>
<reference evidence="1 2" key="1">
    <citation type="journal article" date="2018" name="Nat. Biotechnol.">
        <title>A standardized bacterial taxonomy based on genome phylogeny substantially revises the tree of life.</title>
        <authorList>
            <person name="Parks D.H."/>
            <person name="Chuvochina M."/>
            <person name="Waite D.W."/>
            <person name="Rinke C."/>
            <person name="Skarshewski A."/>
            <person name="Chaumeil P.A."/>
            <person name="Hugenholtz P."/>
        </authorList>
    </citation>
    <scope>NUCLEOTIDE SEQUENCE [LARGE SCALE GENOMIC DNA]</scope>
    <source>
        <strain evidence="1">UBA8781</strain>
    </source>
</reference>
<dbReference type="OrthoDB" id="9770793at2"/>
<evidence type="ECO:0000313" key="1">
    <source>
        <dbReference type="EMBL" id="HCE18612.1"/>
    </source>
</evidence>
<dbReference type="InterPro" id="IPR010349">
    <property type="entry name" value="Asparaginase_II"/>
</dbReference>
<accession>A0A3D1JJC6</accession>
<proteinExistence type="predicted"/>
<gene>
    <name evidence="1" type="ORF">DEQ80_12215</name>
</gene>
<dbReference type="PANTHER" id="PTHR42110">
    <property type="entry name" value="L-ASPARAGINASE, PUTATIVE (AFU_ORTHOLOGUE AFUA_3G11890)-RELATED"/>
    <property type="match status" value="1"/>
</dbReference>
<protein>
    <submittedName>
        <fullName evidence="1">Asparaginase</fullName>
    </submittedName>
</protein>
<dbReference type="RefSeq" id="WP_062193702.1">
    <property type="nucleotide sequence ID" value="NZ_DF967965.1"/>
</dbReference>
<dbReference type="PANTHER" id="PTHR42110:SF1">
    <property type="entry name" value="L-ASPARAGINASE, PUTATIVE (AFU_ORTHOLOGUE AFUA_3G11890)-RELATED"/>
    <property type="match status" value="1"/>
</dbReference>
<organism evidence="1 2">
    <name type="scientific">Anaerolinea thermolimosa</name>
    <dbReference type="NCBI Taxonomy" id="229919"/>
    <lineage>
        <taxon>Bacteria</taxon>
        <taxon>Bacillati</taxon>
        <taxon>Chloroflexota</taxon>
        <taxon>Anaerolineae</taxon>
        <taxon>Anaerolineales</taxon>
        <taxon>Anaerolineaceae</taxon>
        <taxon>Anaerolinea</taxon>
    </lineage>
</organism>
<evidence type="ECO:0000313" key="2">
    <source>
        <dbReference type="Proteomes" id="UP000264141"/>
    </source>
</evidence>
<comment type="caution">
    <text evidence="1">The sequence shown here is derived from an EMBL/GenBank/DDBJ whole genome shotgun (WGS) entry which is preliminary data.</text>
</comment>
<dbReference type="STRING" id="229919.GCA_001050195_02251"/>
<dbReference type="AlphaFoldDB" id="A0A3D1JJC6"/>